<organism evidence="3 4">
    <name type="scientific">Oedothorax gibbosus</name>
    <dbReference type="NCBI Taxonomy" id="931172"/>
    <lineage>
        <taxon>Eukaryota</taxon>
        <taxon>Metazoa</taxon>
        <taxon>Ecdysozoa</taxon>
        <taxon>Arthropoda</taxon>
        <taxon>Chelicerata</taxon>
        <taxon>Arachnida</taxon>
        <taxon>Araneae</taxon>
        <taxon>Araneomorphae</taxon>
        <taxon>Entelegynae</taxon>
        <taxon>Araneoidea</taxon>
        <taxon>Linyphiidae</taxon>
        <taxon>Erigoninae</taxon>
        <taxon>Oedothorax</taxon>
    </lineage>
</organism>
<reference evidence="3 4" key="1">
    <citation type="journal article" date="2022" name="Nat. Ecol. Evol.">
        <title>A masculinizing supergene underlies an exaggerated male reproductive morph in a spider.</title>
        <authorList>
            <person name="Hendrickx F."/>
            <person name="De Corte Z."/>
            <person name="Sonet G."/>
            <person name="Van Belleghem S.M."/>
            <person name="Kostlbacher S."/>
            <person name="Vangestel C."/>
        </authorList>
    </citation>
    <scope>NUCLEOTIDE SEQUENCE [LARGE SCALE GENOMIC DNA]</scope>
    <source>
        <strain evidence="3">W744_W776</strain>
    </source>
</reference>
<evidence type="ECO:0000256" key="2">
    <source>
        <dbReference type="SAM" id="SignalP"/>
    </source>
</evidence>
<feature type="compositionally biased region" description="Basic and acidic residues" evidence="1">
    <location>
        <begin position="662"/>
        <end position="676"/>
    </location>
</feature>
<feature type="chain" id="PRO_5043395036" evidence="2">
    <location>
        <begin position="24"/>
        <end position="722"/>
    </location>
</feature>
<accession>A0AAV6UVI4</accession>
<feature type="signal peptide" evidence="2">
    <location>
        <begin position="1"/>
        <end position="23"/>
    </location>
</feature>
<feature type="compositionally biased region" description="Basic and acidic residues" evidence="1">
    <location>
        <begin position="696"/>
        <end position="722"/>
    </location>
</feature>
<keyword evidence="4" id="KW-1185">Reference proteome</keyword>
<feature type="compositionally biased region" description="Polar residues" evidence="1">
    <location>
        <begin position="589"/>
        <end position="600"/>
    </location>
</feature>
<sequence length="722" mass="84522">MKTLYMACAVIFLTISLLAIANGKSSKDDKPRLPIELSFSPLKSENKASYSYFDKNHRKVQVEIRSNDSNKSDIDLLIAATNDNEATTNSIELFSPKYDLEEKSTSEDPVSKTVENDTNGKESEISRKDIADSYQPPEFSEVDLPSSTQKLTERSHDSLFNIKKFSPLENLKYLEKNLEKEMQPRYLEQALTTLQYGNSQVPYGMMLSRPMFYGSQVSMYQPNPDTLRLGHIDQHPQKYYNPHQMQIPKHTPIYVENGSPQRNAGINPYSDYINPNPHPVYPERQPQINIKELSRDPRYNSESSYGISSPESKTLLTNSGKPEYNTMFSPVYNHAGIHKEHLAIRNYPENYSHNHQRIPVNPNYQHSDSQHQVKDKVPDRNLYYTPIPDKYHKYGYRYPTYVSNKFRKPVDYQELNVNRIIPQNQYRELIHLDDMNRLRPQNTLNNLKDKQVPHYTIVPQHLLPNYLKNPVHSQHIETYPTSMEKRELQSHPNSYHGKQYRNSEVYSGPRNKPEIKPLDYTPELQYHQDPQVFSSPRHKSEMKHLDYPKKNQHQDNREYSSPQHKLQMKHLDSPPEQSLPQVQHKRYPNQMSSIPPQYSNNEDHQKYYPQNLHSIPGEGSSEHSHPVDQKEYPVSSTYHVESEDPHRKYSIPPRHLQMQDSVKSENHGTGNKDRHLSHPKKKKKYKKNNKNGRIPYEIKSDKNLKEQSHFNQEDFHGHASHQ</sequence>
<evidence type="ECO:0000256" key="1">
    <source>
        <dbReference type="SAM" id="MobiDB-lite"/>
    </source>
</evidence>
<feature type="region of interest" description="Disordered" evidence="1">
    <location>
        <begin position="482"/>
        <end position="517"/>
    </location>
</feature>
<feature type="compositionally biased region" description="Basic and acidic residues" evidence="1">
    <location>
        <begin position="547"/>
        <end position="558"/>
    </location>
</feature>
<proteinExistence type="predicted"/>
<comment type="caution">
    <text evidence="3">The sequence shown here is derived from an EMBL/GenBank/DDBJ whole genome shotgun (WGS) entry which is preliminary data.</text>
</comment>
<dbReference type="AlphaFoldDB" id="A0AAV6UVI4"/>
<feature type="compositionally biased region" description="Basic residues" evidence="1">
    <location>
        <begin position="677"/>
        <end position="690"/>
    </location>
</feature>
<feature type="region of interest" description="Disordered" evidence="1">
    <location>
        <begin position="100"/>
        <end position="129"/>
    </location>
</feature>
<protein>
    <submittedName>
        <fullName evidence="3">Uncharacterized protein</fullName>
    </submittedName>
</protein>
<feature type="region of interest" description="Disordered" evidence="1">
    <location>
        <begin position="294"/>
        <end position="313"/>
    </location>
</feature>
<name>A0AAV6UVI4_9ARAC</name>
<evidence type="ECO:0000313" key="4">
    <source>
        <dbReference type="Proteomes" id="UP000827092"/>
    </source>
</evidence>
<feature type="compositionally biased region" description="Low complexity" evidence="1">
    <location>
        <begin position="301"/>
        <end position="312"/>
    </location>
</feature>
<gene>
    <name evidence="3" type="ORF">JTE90_008055</name>
</gene>
<evidence type="ECO:0000313" key="3">
    <source>
        <dbReference type="EMBL" id="KAG8188490.1"/>
    </source>
</evidence>
<dbReference type="EMBL" id="JAFNEN010000238">
    <property type="protein sequence ID" value="KAG8188490.1"/>
    <property type="molecule type" value="Genomic_DNA"/>
</dbReference>
<feature type="compositionally biased region" description="Basic and acidic residues" evidence="1">
    <location>
        <begin position="620"/>
        <end position="631"/>
    </location>
</feature>
<dbReference type="Proteomes" id="UP000827092">
    <property type="component" value="Unassembled WGS sequence"/>
</dbReference>
<keyword evidence="2" id="KW-0732">Signal</keyword>
<feature type="region of interest" description="Disordered" evidence="1">
    <location>
        <begin position="547"/>
        <end position="722"/>
    </location>
</feature>